<evidence type="ECO:0000313" key="4">
    <source>
        <dbReference type="Proteomes" id="UP001174136"/>
    </source>
</evidence>
<dbReference type="GO" id="GO:0008168">
    <property type="term" value="F:methyltransferase activity"/>
    <property type="evidence" value="ECO:0007669"/>
    <property type="project" value="InterPro"/>
</dbReference>
<reference evidence="3" key="1">
    <citation type="journal article" date="2023" name="Front. Mar. Sci.">
        <title>A new Merluccius polli reference genome to investigate the effects of global change in West African waters.</title>
        <authorList>
            <person name="Mateo J.L."/>
            <person name="Blanco-Fernandez C."/>
            <person name="Garcia-Vazquez E."/>
            <person name="Machado-Schiaffino G."/>
        </authorList>
    </citation>
    <scope>NUCLEOTIDE SEQUENCE</scope>
    <source>
        <strain evidence="3">C29</strain>
        <tissue evidence="3">Fin</tissue>
    </source>
</reference>
<dbReference type="EMBL" id="JAOPHQ010006000">
    <property type="protein sequence ID" value="KAK0133269.1"/>
    <property type="molecule type" value="Genomic_DNA"/>
</dbReference>
<accession>A0AA47NUP6</accession>
<dbReference type="PANTHER" id="PTHR33332">
    <property type="entry name" value="REVERSE TRANSCRIPTASE DOMAIN-CONTAINING PROTEIN"/>
    <property type="match status" value="1"/>
</dbReference>
<proteinExistence type="predicted"/>
<name>A0AA47NUP6_MERPO</name>
<organism evidence="3 4">
    <name type="scientific">Merluccius polli</name>
    <name type="common">Benguela hake</name>
    <name type="synonym">Merluccius cadenati</name>
    <dbReference type="NCBI Taxonomy" id="89951"/>
    <lineage>
        <taxon>Eukaryota</taxon>
        <taxon>Metazoa</taxon>
        <taxon>Chordata</taxon>
        <taxon>Craniata</taxon>
        <taxon>Vertebrata</taxon>
        <taxon>Euteleostomi</taxon>
        <taxon>Actinopterygii</taxon>
        <taxon>Neopterygii</taxon>
        <taxon>Teleostei</taxon>
        <taxon>Neoteleostei</taxon>
        <taxon>Acanthomorphata</taxon>
        <taxon>Zeiogadaria</taxon>
        <taxon>Gadariae</taxon>
        <taxon>Gadiformes</taxon>
        <taxon>Gadoidei</taxon>
        <taxon>Merlucciidae</taxon>
        <taxon>Merluccius</taxon>
    </lineage>
</organism>
<dbReference type="InterPro" id="IPR015095">
    <property type="entry name" value="AlkB_hom8_N"/>
</dbReference>
<dbReference type="AlphaFoldDB" id="A0AA47NUP6"/>
<evidence type="ECO:0000313" key="2">
    <source>
        <dbReference type="EMBL" id="KAK0133269.1"/>
    </source>
</evidence>
<dbReference type="GO" id="GO:0016706">
    <property type="term" value="F:2-oxoglutarate-dependent dioxygenase activity"/>
    <property type="evidence" value="ECO:0007669"/>
    <property type="project" value="InterPro"/>
</dbReference>
<dbReference type="Pfam" id="PF09004">
    <property type="entry name" value="ALKBH8_N"/>
    <property type="match status" value="1"/>
</dbReference>
<evidence type="ECO:0000259" key="1">
    <source>
        <dbReference type="Pfam" id="PF09004"/>
    </source>
</evidence>
<protein>
    <recommendedName>
        <fullName evidence="1">Alkylated DNA repair protein AlkB homologue 8 N-terminal domain-containing protein</fullName>
    </recommendedName>
</protein>
<evidence type="ECO:0000313" key="3">
    <source>
        <dbReference type="EMBL" id="KAK0139266.1"/>
    </source>
</evidence>
<sequence length="257" mass="29497">MWVPRNLKLETRSTAMPLMWMGVCVSPFSFLKSTMSSLVLLVLRSKLLAEVQHLAVWCADNNLLLNTSKTKELIVDFRKEKGETHTPIHINGMAVERVSSFKFLGTHISETLTWTINTSSLVKKANQRLFFLRTLKKNHLSADILCNFYRCAIESILTNCITAWYGNCTVADRKSLQRVVKAAQHITRTPLPTIEVVQKKRCLNRARSILRDLSHPAYRLFQLLPSGRRYRCLQTKTSRFRNSFFPTAVSLLNSVPR</sequence>
<comment type="caution">
    <text evidence="3">The sequence shown here is derived from an EMBL/GenBank/DDBJ whole genome shotgun (WGS) entry which is preliminary data.</text>
</comment>
<keyword evidence="4" id="KW-1185">Reference proteome</keyword>
<dbReference type="EMBL" id="JAOPHQ010004509">
    <property type="protein sequence ID" value="KAK0139266.1"/>
    <property type="molecule type" value="Genomic_DNA"/>
</dbReference>
<feature type="domain" description="Alkylated DNA repair protein AlkB homologue 8 N-terminal" evidence="1">
    <location>
        <begin position="114"/>
        <end position="155"/>
    </location>
</feature>
<gene>
    <name evidence="3" type="ORF">N1851_024101</name>
    <name evidence="2" type="ORF">N1851_031234</name>
</gene>
<dbReference type="Proteomes" id="UP001174136">
    <property type="component" value="Unassembled WGS sequence"/>
</dbReference>